<feature type="region of interest" description="Disordered" evidence="4">
    <location>
        <begin position="1"/>
        <end position="85"/>
    </location>
</feature>
<feature type="domain" description="G5" evidence="5">
    <location>
        <begin position="277"/>
        <end position="357"/>
    </location>
</feature>
<comment type="caution">
    <text evidence="6">The sequence shown here is derived from an EMBL/GenBank/DDBJ whole genome shotgun (WGS) entry which is preliminary data.</text>
</comment>
<evidence type="ECO:0000313" key="7">
    <source>
        <dbReference type="Proteomes" id="UP001501563"/>
    </source>
</evidence>
<dbReference type="PANTHER" id="PTHR39160">
    <property type="entry name" value="CELL WALL-BINDING PROTEIN YOCH"/>
    <property type="match status" value="1"/>
</dbReference>
<dbReference type="CDD" id="cd13925">
    <property type="entry name" value="RPF"/>
    <property type="match status" value="1"/>
</dbReference>
<evidence type="ECO:0000256" key="3">
    <source>
        <dbReference type="ARBA" id="ARBA00022801"/>
    </source>
</evidence>
<comment type="similarity">
    <text evidence="1">Belongs to the transglycosylase family. Rpf subfamily.</text>
</comment>
<keyword evidence="3" id="KW-0378">Hydrolase</keyword>
<organism evidence="6 7">
    <name type="scientific">Streptomyces lannensis</name>
    <dbReference type="NCBI Taxonomy" id="766498"/>
    <lineage>
        <taxon>Bacteria</taxon>
        <taxon>Bacillati</taxon>
        <taxon>Actinomycetota</taxon>
        <taxon>Actinomycetes</taxon>
        <taxon>Kitasatosporales</taxon>
        <taxon>Streptomycetaceae</taxon>
        <taxon>Streptomyces</taxon>
    </lineage>
</organism>
<feature type="compositionally biased region" description="Basic residues" evidence="4">
    <location>
        <begin position="68"/>
        <end position="79"/>
    </location>
</feature>
<dbReference type="Proteomes" id="UP001501563">
    <property type="component" value="Unassembled WGS sequence"/>
</dbReference>
<dbReference type="RefSeq" id="WP_345546354.1">
    <property type="nucleotide sequence ID" value="NZ_BAAAZA010000002.1"/>
</dbReference>
<dbReference type="EMBL" id="BAAAZA010000002">
    <property type="protein sequence ID" value="GAA3849489.1"/>
    <property type="molecule type" value="Genomic_DNA"/>
</dbReference>
<dbReference type="Pfam" id="PF07501">
    <property type="entry name" value="G5"/>
    <property type="match status" value="1"/>
</dbReference>
<dbReference type="InterPro" id="IPR010618">
    <property type="entry name" value="RPF"/>
</dbReference>
<dbReference type="Gene3D" id="1.10.530.10">
    <property type="match status" value="1"/>
</dbReference>
<evidence type="ECO:0000313" key="6">
    <source>
        <dbReference type="EMBL" id="GAA3849489.1"/>
    </source>
</evidence>
<dbReference type="Pfam" id="PF03990">
    <property type="entry name" value="DUF348"/>
    <property type="match status" value="3"/>
</dbReference>
<dbReference type="PROSITE" id="PS51109">
    <property type="entry name" value="G5"/>
    <property type="match status" value="1"/>
</dbReference>
<sequence>MSNRQYSPCGTYDPAPAYEDHEPYGPAYPDTYRPAYEARARTVHAGDIAGPWPRQQPETTARPPGRAQARHAARRGKGRSRPDSVRRLIPQALVVAFLAGGTTAFVANDKAIELTVDGRPRALHTFAADVGELLTEEGVSVGAHDVVSPAPGTPLASGDDVVVRYGRPLFLTVDGHRRQVWTTARTVDGALQQFGVRAEGAFLSTVRSRKIGREGLALNVRTERSVTVMADGRPRTIRTNVATVREAVEQAGVVLRGQDTTSVRPDSFPRDGQTVTVLRVKGSKEIREEQIPFDVRRTRDPRLLRGTEVVVRAGRPGTRRVTYVLRTVNGVRQKPRRIESEVVQEPRTQLIRVGTRRHPDSVRGAEGLNWHGLATCESGGKARAVDPSGTYGGLYQFDRRTWRSLGGSGRPQDAPSSEQTYRAKKLYVRQGSSPWPHCGPHLYR</sequence>
<evidence type="ECO:0000256" key="4">
    <source>
        <dbReference type="SAM" id="MobiDB-lite"/>
    </source>
</evidence>
<accession>A0ABP7JNC7</accession>
<dbReference type="SUPFAM" id="SSF53955">
    <property type="entry name" value="Lysozyme-like"/>
    <property type="match status" value="1"/>
</dbReference>
<keyword evidence="7" id="KW-1185">Reference proteome</keyword>
<evidence type="ECO:0000256" key="1">
    <source>
        <dbReference type="ARBA" id="ARBA00010830"/>
    </source>
</evidence>
<proteinExistence type="inferred from homology"/>
<reference evidence="7" key="1">
    <citation type="journal article" date="2019" name="Int. J. Syst. Evol. Microbiol.">
        <title>The Global Catalogue of Microorganisms (GCM) 10K type strain sequencing project: providing services to taxonomists for standard genome sequencing and annotation.</title>
        <authorList>
            <consortium name="The Broad Institute Genomics Platform"/>
            <consortium name="The Broad Institute Genome Sequencing Center for Infectious Disease"/>
            <person name="Wu L."/>
            <person name="Ma J."/>
        </authorList>
    </citation>
    <scope>NUCLEOTIDE SEQUENCE [LARGE SCALE GENOMIC DNA]</scope>
    <source>
        <strain evidence="7">JCM 16578</strain>
    </source>
</reference>
<keyword evidence="2" id="KW-0732">Signal</keyword>
<dbReference type="SMART" id="SM01208">
    <property type="entry name" value="G5"/>
    <property type="match status" value="1"/>
</dbReference>
<name>A0ABP7JNC7_9ACTN</name>
<dbReference type="InterPro" id="IPR023346">
    <property type="entry name" value="Lysozyme-like_dom_sf"/>
</dbReference>
<dbReference type="InterPro" id="IPR007137">
    <property type="entry name" value="DUF348"/>
</dbReference>
<dbReference type="Gene3D" id="2.20.230.10">
    <property type="entry name" value="Resuscitation-promoting factor rpfb"/>
    <property type="match status" value="1"/>
</dbReference>
<gene>
    <name evidence="6" type="ORF">GCM10022207_09360</name>
</gene>
<dbReference type="PANTHER" id="PTHR39160:SF4">
    <property type="entry name" value="RESUSCITATION-PROMOTING FACTOR RPFB"/>
    <property type="match status" value="1"/>
</dbReference>
<dbReference type="Pfam" id="PF06737">
    <property type="entry name" value="Transglycosylas"/>
    <property type="match status" value="1"/>
</dbReference>
<evidence type="ECO:0000259" key="5">
    <source>
        <dbReference type="PROSITE" id="PS51109"/>
    </source>
</evidence>
<dbReference type="InterPro" id="IPR051933">
    <property type="entry name" value="Resuscitation_pf_RpfB"/>
</dbReference>
<evidence type="ECO:0000256" key="2">
    <source>
        <dbReference type="ARBA" id="ARBA00022729"/>
    </source>
</evidence>
<dbReference type="InterPro" id="IPR011098">
    <property type="entry name" value="G5_dom"/>
</dbReference>
<protein>
    <submittedName>
        <fullName evidence="6">Resuscitation-promoting factor</fullName>
    </submittedName>
</protein>